<reference evidence="1" key="1">
    <citation type="journal article" date="2021" name="Proc. Natl. Acad. Sci. U.S.A.">
        <title>A Catalog of Tens of Thousands of Viruses from Human Metagenomes Reveals Hidden Associations with Chronic Diseases.</title>
        <authorList>
            <person name="Tisza M.J."/>
            <person name="Buck C.B."/>
        </authorList>
    </citation>
    <scope>NUCLEOTIDE SEQUENCE</scope>
    <source>
        <strain evidence="1">Ctcc24</strain>
    </source>
</reference>
<evidence type="ECO:0000313" key="1">
    <source>
        <dbReference type="EMBL" id="DAE12882.1"/>
    </source>
</evidence>
<name>A0A8S5Q147_9CAUD</name>
<proteinExistence type="predicted"/>
<organism evidence="1">
    <name type="scientific">Siphoviridae sp. ctcC24</name>
    <dbReference type="NCBI Taxonomy" id="2825570"/>
    <lineage>
        <taxon>Viruses</taxon>
        <taxon>Duplodnaviria</taxon>
        <taxon>Heunggongvirae</taxon>
        <taxon>Uroviricota</taxon>
        <taxon>Caudoviricetes</taxon>
    </lineage>
</organism>
<sequence>MPVQIDMEMPRSCGVCDCLYRHRDMTTGFCPFTGHFVNFGDGREVDCPLVEAKEQKWHVVAEGDLPEEVNKTYQCTVLDKFEKEIVLAEILYGTFVGFFCDTYLYEVLAWRELPEPWEGAEK</sequence>
<protein>
    <submittedName>
        <fullName evidence="1">Uncharacterized protein</fullName>
    </submittedName>
</protein>
<accession>A0A8S5Q147</accession>
<dbReference type="EMBL" id="BK015559">
    <property type="protein sequence ID" value="DAE12882.1"/>
    <property type="molecule type" value="Genomic_DNA"/>
</dbReference>